<dbReference type="EMBL" id="FLRD01001817">
    <property type="protein sequence ID" value="SBT58310.1"/>
    <property type="molecule type" value="Genomic_DNA"/>
</dbReference>
<proteinExistence type="predicted"/>
<feature type="transmembrane region" description="Helical" evidence="2">
    <location>
        <begin position="426"/>
        <end position="451"/>
    </location>
</feature>
<evidence type="ECO:0000256" key="2">
    <source>
        <dbReference type="SAM" id="Phobius"/>
    </source>
</evidence>
<feature type="compositionally biased region" description="Basic and acidic residues" evidence="1">
    <location>
        <begin position="215"/>
        <end position="224"/>
    </location>
</feature>
<feature type="compositionally biased region" description="Polar residues" evidence="1">
    <location>
        <begin position="226"/>
        <end position="240"/>
    </location>
</feature>
<evidence type="ECO:0000256" key="1">
    <source>
        <dbReference type="SAM" id="MobiDB-lite"/>
    </source>
</evidence>
<feature type="compositionally biased region" description="Basic and acidic residues" evidence="1">
    <location>
        <begin position="146"/>
        <end position="161"/>
    </location>
</feature>
<dbReference type="Proteomes" id="UP000078555">
    <property type="component" value="Unassembled WGS sequence"/>
</dbReference>
<feature type="region of interest" description="Disordered" evidence="1">
    <location>
        <begin position="114"/>
        <end position="255"/>
    </location>
</feature>
<sequence>MATVTLEVRYNSSTVSRTWYEGECLQELAKAIEDVERKFDELDKTGGEGQRFMSICKELSTWIDNTKEKYDACLQDVFLDLYSKTEKSVTESLQKCNRSDKGVKFTHVHKEVGNSKNQMEGSEAQNGDCNKERNPQIKKCQTLTQNKKESHKDGDLGHQEGRGQNIANHEIRQTKGENALDPLPNTIPENIPKGTVKETNGESSSSGALHTEVTGPKEDLKADNTEPAQGSDTLRGSSLEGTKYKPGASGEIRTGNLMYTNPESAYSSDPIVISPNTFHNSVTDKYLSSVGSLLARQAESEIKQPSTKYSRSGEDLETAGPSDPSVQHPSTVRGETGIQVPPAVGDTYRNVESQVAGANSERSELLLDSNKMEGSQNFRQDSPLVITLYNETDLDAGLDSREEDIGSEDKNLNLFDDGPGGISPNIIISIILGIITFFILLFFLIKCTSIWSECIKKKKKKDEIEKELDINTYLLQNDDEDKIHLPFVPTEYSPYENIFDTFKMSITLFIRIIEHNIFI</sequence>
<name>A0A1A9AQ19_PLAOA</name>
<accession>A0A1A9AQ19</accession>
<protein>
    <submittedName>
        <fullName evidence="3">PIR Superfamily Protein</fullName>
    </submittedName>
</protein>
<reference evidence="4" key="1">
    <citation type="submission" date="2016-05" db="EMBL/GenBank/DDBJ databases">
        <authorList>
            <person name="Naeem Raeece"/>
        </authorList>
    </citation>
    <scope>NUCLEOTIDE SEQUENCE [LARGE SCALE GENOMIC DNA]</scope>
</reference>
<dbReference type="AlphaFoldDB" id="A0A1A9AQ19"/>
<feature type="compositionally biased region" description="Polar residues" evidence="1">
    <location>
        <begin position="114"/>
        <end position="128"/>
    </location>
</feature>
<gene>
    <name evidence="3" type="ORF">POVWA1_086990</name>
</gene>
<evidence type="ECO:0000313" key="4">
    <source>
        <dbReference type="Proteomes" id="UP000078555"/>
    </source>
</evidence>
<organism evidence="3 4">
    <name type="scientific">Plasmodium ovale wallikeri</name>
    <dbReference type="NCBI Taxonomy" id="864142"/>
    <lineage>
        <taxon>Eukaryota</taxon>
        <taxon>Sar</taxon>
        <taxon>Alveolata</taxon>
        <taxon>Apicomplexa</taxon>
        <taxon>Aconoidasida</taxon>
        <taxon>Haemosporida</taxon>
        <taxon>Plasmodiidae</taxon>
        <taxon>Plasmodium</taxon>
        <taxon>Plasmodium (Plasmodium)</taxon>
    </lineage>
</organism>
<evidence type="ECO:0000313" key="3">
    <source>
        <dbReference type="EMBL" id="SBT58310.1"/>
    </source>
</evidence>
<keyword evidence="2" id="KW-0472">Membrane</keyword>
<keyword evidence="4" id="KW-1185">Reference proteome</keyword>
<feature type="region of interest" description="Disordered" evidence="1">
    <location>
        <begin position="298"/>
        <end position="344"/>
    </location>
</feature>
<keyword evidence="2" id="KW-0812">Transmembrane</keyword>
<keyword evidence="2" id="KW-1133">Transmembrane helix</keyword>